<dbReference type="RefSeq" id="WP_328218100.1">
    <property type="nucleotide sequence ID" value="NZ_JARTLI010000012.1"/>
</dbReference>
<evidence type="ECO:0000256" key="1">
    <source>
        <dbReference type="ARBA" id="ARBA00004651"/>
    </source>
</evidence>
<keyword evidence="3" id="KW-0813">Transport</keyword>
<evidence type="ECO:0000256" key="8">
    <source>
        <dbReference type="SAM" id="Phobius"/>
    </source>
</evidence>
<dbReference type="InterPro" id="IPR047817">
    <property type="entry name" value="ABC2_TM_bact-type"/>
</dbReference>
<feature type="transmembrane region" description="Helical" evidence="8">
    <location>
        <begin position="21"/>
        <end position="39"/>
    </location>
</feature>
<evidence type="ECO:0000256" key="4">
    <source>
        <dbReference type="ARBA" id="ARBA00022475"/>
    </source>
</evidence>
<dbReference type="Proteomes" id="UP001339962">
    <property type="component" value="Unassembled WGS sequence"/>
</dbReference>
<feature type="domain" description="ABC transmembrane type-2" evidence="9">
    <location>
        <begin position="140"/>
        <end position="370"/>
    </location>
</feature>
<dbReference type="Pfam" id="PF12698">
    <property type="entry name" value="ABC2_membrane_3"/>
    <property type="match status" value="1"/>
</dbReference>
<gene>
    <name evidence="10" type="ORF">P9850_08235</name>
</gene>
<proteinExistence type="inferred from homology"/>
<sequence>MNIIRIAFKEIKSDFRDSRTLVFMLAFPIVLMLILGTALSNTFNTSTSVGEIHVLYKDQTSGEFSGYVRQFMKEAKKSALHFKRISGQLDAKKEVQQGYYDGYMTITNEQIQLYVNDTNSIKGSVIQGMTAAFADQYNIATAIAKVKPEQVQLLMNNKVQNDYIKETSLHSKRQPGAMDYYAIAMTTMIALYGALPASYLIRGERTRKTADRLLAAPVHKFEIFIGKIFGNMVVNFLCVAIVITFSKFVFKAYWGHHLALVYLVVFTEVLFAISLGLGISYISRTEGAARMILMVVIQLASFLGGAYFKIEATGPMEKFITNLSPLTWVNTALTKIIYLNDVSAGSFAMLLNVGLAALFLLIAGTAFTRQEGL</sequence>
<evidence type="ECO:0000259" key="9">
    <source>
        <dbReference type="PROSITE" id="PS51012"/>
    </source>
</evidence>
<dbReference type="PANTHER" id="PTHR30294">
    <property type="entry name" value="MEMBRANE COMPONENT OF ABC TRANSPORTER YHHJ-RELATED"/>
    <property type="match status" value="1"/>
</dbReference>
<keyword evidence="5 8" id="KW-0812">Transmembrane</keyword>
<feature type="transmembrane region" description="Helical" evidence="8">
    <location>
        <begin position="257"/>
        <end position="279"/>
    </location>
</feature>
<evidence type="ECO:0000256" key="5">
    <source>
        <dbReference type="ARBA" id="ARBA00022692"/>
    </source>
</evidence>
<feature type="transmembrane region" description="Helical" evidence="8">
    <location>
        <begin position="180"/>
        <end position="201"/>
    </location>
</feature>
<evidence type="ECO:0000256" key="6">
    <source>
        <dbReference type="ARBA" id="ARBA00022989"/>
    </source>
</evidence>
<reference evidence="10 11" key="1">
    <citation type="submission" date="2023-03" db="EMBL/GenBank/DDBJ databases">
        <title>Bacillus Genome Sequencing.</title>
        <authorList>
            <person name="Dunlap C."/>
        </authorList>
    </citation>
    <scope>NUCLEOTIDE SEQUENCE [LARGE SCALE GENOMIC DNA]</scope>
    <source>
        <strain evidence="10 11">NRS-38</strain>
    </source>
</reference>
<evidence type="ECO:0000313" key="11">
    <source>
        <dbReference type="Proteomes" id="UP001339962"/>
    </source>
</evidence>
<evidence type="ECO:0000313" key="10">
    <source>
        <dbReference type="EMBL" id="MED5051844.1"/>
    </source>
</evidence>
<evidence type="ECO:0000256" key="3">
    <source>
        <dbReference type="ARBA" id="ARBA00022448"/>
    </source>
</evidence>
<accession>A0ABD5IVY9</accession>
<keyword evidence="4" id="KW-1003">Cell membrane</keyword>
<keyword evidence="6 8" id="KW-1133">Transmembrane helix</keyword>
<evidence type="ECO:0000256" key="7">
    <source>
        <dbReference type="ARBA" id="ARBA00023136"/>
    </source>
</evidence>
<comment type="similarity">
    <text evidence="2">Belongs to the ABC-2 integral membrane protein family.</text>
</comment>
<comment type="subcellular location">
    <subcellularLocation>
        <location evidence="1">Cell membrane</location>
        <topology evidence="1">Multi-pass membrane protein</topology>
    </subcellularLocation>
</comment>
<feature type="transmembrane region" description="Helical" evidence="8">
    <location>
        <begin position="347"/>
        <end position="367"/>
    </location>
</feature>
<dbReference type="InterPro" id="IPR051449">
    <property type="entry name" value="ABC-2_transporter_component"/>
</dbReference>
<dbReference type="PANTHER" id="PTHR30294:SF48">
    <property type="entry name" value="LINEARMYCIN RESISTANCE PERMEASE PROTEIN LNRM"/>
    <property type="match status" value="1"/>
</dbReference>
<keyword evidence="7 8" id="KW-0472">Membrane</keyword>
<feature type="transmembrane region" description="Helical" evidence="8">
    <location>
        <begin position="221"/>
        <end position="245"/>
    </location>
</feature>
<dbReference type="PROSITE" id="PS51012">
    <property type="entry name" value="ABC_TM2"/>
    <property type="match status" value="1"/>
</dbReference>
<comment type="caution">
    <text evidence="10">The sequence shown here is derived from an EMBL/GenBank/DDBJ whole genome shotgun (WGS) entry which is preliminary data.</text>
</comment>
<dbReference type="InterPro" id="IPR013525">
    <property type="entry name" value="ABC2_TM"/>
</dbReference>
<protein>
    <submittedName>
        <fullName evidence="10">ABC transporter permease</fullName>
    </submittedName>
</protein>
<evidence type="ECO:0000256" key="2">
    <source>
        <dbReference type="ARBA" id="ARBA00007783"/>
    </source>
</evidence>
<feature type="transmembrane region" description="Helical" evidence="8">
    <location>
        <begin position="291"/>
        <end position="310"/>
    </location>
</feature>
<organism evidence="10 11">
    <name type="scientific">Anoxybacteroides rupiense</name>
    <dbReference type="NCBI Taxonomy" id="311460"/>
    <lineage>
        <taxon>Bacteria</taxon>
        <taxon>Bacillati</taxon>
        <taxon>Bacillota</taxon>
        <taxon>Bacilli</taxon>
        <taxon>Bacillales</taxon>
        <taxon>Anoxybacillaceae</taxon>
        <taxon>Anoxybacteroides</taxon>
    </lineage>
</organism>
<dbReference type="EMBL" id="JARTLI010000012">
    <property type="protein sequence ID" value="MED5051844.1"/>
    <property type="molecule type" value="Genomic_DNA"/>
</dbReference>
<name>A0ABD5IVY9_9BACL</name>
<dbReference type="GO" id="GO:0005886">
    <property type="term" value="C:plasma membrane"/>
    <property type="evidence" value="ECO:0007669"/>
    <property type="project" value="UniProtKB-SubCell"/>
</dbReference>
<dbReference type="AlphaFoldDB" id="A0ABD5IVY9"/>